<feature type="binding site" evidence="6">
    <location>
        <position position="158"/>
    </location>
    <ligand>
        <name>[4Fe-4S] cluster</name>
        <dbReference type="ChEBI" id="CHEBI:49883"/>
        <note>4Fe-4S-S-AdoMet</note>
    </ligand>
</feature>
<dbReference type="GO" id="GO:0051539">
    <property type="term" value="F:4 iron, 4 sulfur cluster binding"/>
    <property type="evidence" value="ECO:0007669"/>
    <property type="project" value="UniProtKB-KW"/>
</dbReference>
<dbReference type="Pfam" id="PF04055">
    <property type="entry name" value="Radical_SAM"/>
    <property type="match status" value="1"/>
</dbReference>
<evidence type="ECO:0000256" key="1">
    <source>
        <dbReference type="ARBA" id="ARBA00022485"/>
    </source>
</evidence>
<keyword evidence="5 6" id="KW-0411">Iron-sulfur</keyword>
<protein>
    <submittedName>
        <fullName evidence="8">Pyruvate formate lyase activating enzyme</fullName>
    </submittedName>
</protein>
<evidence type="ECO:0000256" key="5">
    <source>
        <dbReference type="ARBA" id="ARBA00023014"/>
    </source>
</evidence>
<evidence type="ECO:0000256" key="2">
    <source>
        <dbReference type="ARBA" id="ARBA00022691"/>
    </source>
</evidence>
<reference evidence="8 9" key="1">
    <citation type="submission" date="2018-11" db="EMBL/GenBank/DDBJ databases">
        <title>Genomic Encyclopedia of Type Strains, Phase IV (KMG-IV): sequencing the most valuable type-strain genomes for metagenomic binning, comparative biology and taxonomic classification.</title>
        <authorList>
            <person name="Goeker M."/>
        </authorList>
    </citation>
    <scope>NUCLEOTIDE SEQUENCE [LARGE SCALE GENOMIC DNA]</scope>
    <source>
        <strain evidence="8 9">DSM 22027</strain>
    </source>
</reference>
<proteinExistence type="predicted"/>
<evidence type="ECO:0000259" key="7">
    <source>
        <dbReference type="Pfam" id="PF04055"/>
    </source>
</evidence>
<dbReference type="SUPFAM" id="SSF102114">
    <property type="entry name" value="Radical SAM enzymes"/>
    <property type="match status" value="1"/>
</dbReference>
<evidence type="ECO:0000256" key="6">
    <source>
        <dbReference type="PIRSR" id="PIRSR004869-50"/>
    </source>
</evidence>
<dbReference type="InterPro" id="IPR016431">
    <property type="entry name" value="Pyrv-formate_lyase-activ_prd"/>
</dbReference>
<comment type="cofactor">
    <cofactor evidence="6">
        <name>[4Fe-4S] cluster</name>
        <dbReference type="ChEBI" id="CHEBI:49883"/>
    </cofactor>
    <text evidence="6">Binds 1 [4Fe-4S] cluster. The cluster is coordinated with 3 cysteines and an exchangeable S-adenosyl-L-methionine.</text>
</comment>
<name>A0A3N1UZQ5_9BACT</name>
<dbReference type="SFLD" id="SFLDS00029">
    <property type="entry name" value="Radical_SAM"/>
    <property type="match status" value="1"/>
</dbReference>
<feature type="binding site" evidence="6">
    <location>
        <position position="162"/>
    </location>
    <ligand>
        <name>[4Fe-4S] cluster</name>
        <dbReference type="ChEBI" id="CHEBI:49883"/>
        <note>4Fe-4S-S-AdoMet</note>
    </ligand>
</feature>
<dbReference type="CDD" id="cd01335">
    <property type="entry name" value="Radical_SAM"/>
    <property type="match status" value="1"/>
</dbReference>
<keyword evidence="4 6" id="KW-0408">Iron</keyword>
<comment type="caution">
    <text evidence="8">The sequence shown here is derived from an EMBL/GenBank/DDBJ whole genome shotgun (WGS) entry which is preliminary data.</text>
</comment>
<feature type="domain" description="Radical SAM core" evidence="7">
    <location>
        <begin position="154"/>
        <end position="287"/>
    </location>
</feature>
<keyword evidence="1" id="KW-0004">4Fe-4S</keyword>
<gene>
    <name evidence="8" type="ORF">EDC27_1355</name>
</gene>
<evidence type="ECO:0000313" key="8">
    <source>
        <dbReference type="EMBL" id="ROQ93341.1"/>
    </source>
</evidence>
<evidence type="ECO:0000256" key="3">
    <source>
        <dbReference type="ARBA" id="ARBA00022723"/>
    </source>
</evidence>
<dbReference type="EMBL" id="RJVA01000011">
    <property type="protein sequence ID" value="ROQ93341.1"/>
    <property type="molecule type" value="Genomic_DNA"/>
</dbReference>
<dbReference type="InterPro" id="IPR013785">
    <property type="entry name" value="Aldolase_TIM"/>
</dbReference>
<dbReference type="InterPro" id="IPR034457">
    <property type="entry name" value="Organic_radical-activating"/>
</dbReference>
<dbReference type="GO" id="GO:0016829">
    <property type="term" value="F:lyase activity"/>
    <property type="evidence" value="ECO:0007669"/>
    <property type="project" value="UniProtKB-KW"/>
</dbReference>
<dbReference type="PANTHER" id="PTHR30352">
    <property type="entry name" value="PYRUVATE FORMATE-LYASE-ACTIVATING ENZYME"/>
    <property type="match status" value="1"/>
</dbReference>
<dbReference type="InterPro" id="IPR007197">
    <property type="entry name" value="rSAM"/>
</dbReference>
<dbReference type="OrthoDB" id="37798at2"/>
<dbReference type="PANTHER" id="PTHR30352:SF22">
    <property type="entry name" value="PYRUVATE FORMATE-LYASE ACTIVATING ENZYME HOMOLOG"/>
    <property type="match status" value="1"/>
</dbReference>
<dbReference type="GO" id="GO:0046872">
    <property type="term" value="F:metal ion binding"/>
    <property type="evidence" value="ECO:0007669"/>
    <property type="project" value="UniProtKB-KW"/>
</dbReference>
<keyword evidence="3 6" id="KW-0479">Metal-binding</keyword>
<dbReference type="PIRSF" id="PIRSF004869">
    <property type="entry name" value="PflX_prd"/>
    <property type="match status" value="1"/>
</dbReference>
<dbReference type="RefSeq" id="WP_123289855.1">
    <property type="nucleotide sequence ID" value="NZ_RJVA01000011.1"/>
</dbReference>
<evidence type="ECO:0000256" key="4">
    <source>
        <dbReference type="ARBA" id="ARBA00023004"/>
    </source>
</evidence>
<dbReference type="Proteomes" id="UP000276223">
    <property type="component" value="Unassembled WGS sequence"/>
</dbReference>
<dbReference type="InterPro" id="IPR058240">
    <property type="entry name" value="rSAM_sf"/>
</dbReference>
<keyword evidence="8" id="KW-0670">Pyruvate</keyword>
<dbReference type="Gene3D" id="3.20.20.70">
    <property type="entry name" value="Aldolase class I"/>
    <property type="match status" value="1"/>
</dbReference>
<feature type="binding site" evidence="6">
    <location>
        <position position="165"/>
    </location>
    <ligand>
        <name>[4Fe-4S] cluster</name>
        <dbReference type="ChEBI" id="CHEBI:49883"/>
        <note>4Fe-4S-S-AdoMet</note>
    </ligand>
</feature>
<keyword evidence="8" id="KW-0456">Lyase</keyword>
<dbReference type="AlphaFoldDB" id="A0A3N1UZQ5"/>
<organism evidence="8 9">
    <name type="scientific">Desulfosoma caldarium</name>
    <dbReference type="NCBI Taxonomy" id="610254"/>
    <lineage>
        <taxon>Bacteria</taxon>
        <taxon>Pseudomonadati</taxon>
        <taxon>Thermodesulfobacteriota</taxon>
        <taxon>Syntrophobacteria</taxon>
        <taxon>Syntrophobacterales</taxon>
        <taxon>Syntrophobacteraceae</taxon>
        <taxon>Desulfosoma</taxon>
    </lineage>
</organism>
<sequence length="377" mass="42323">MGLTWLTGGPRGFRCRICGHQVEGAGSGLGICAHCIVHDWERARPLVDALHRKSRTRFRLPEEVPQARIGAECRLCHHRCRMTQGQWGYCGVRTGDMESLRRDGRLVASVSYYHDPLPTNCVADWVCAGGTGVGYPRFSMAKGPEVGWYNLAVFFEACNFNCLYCQNWSFKRETPWDRPKLAVDEMLPAVTERTSCICFFGGDPVPQLPFALRFSREAVKARSGRILRVCWETNGSMHSSWLRPMVQLSLESGGCIKVDLKAWDPHIHRALCGTDNRQVLENFAKLSQWVPLRPDPPLLIASTLLVPGYVGEAEVSRLARFIANLNPDIPYALLGFAPQFVLKDFPTTSRTEAEACLEAAHRAGLRRVRLANRHLLC</sequence>
<keyword evidence="9" id="KW-1185">Reference proteome</keyword>
<accession>A0A3N1UZQ5</accession>
<evidence type="ECO:0000313" key="9">
    <source>
        <dbReference type="Proteomes" id="UP000276223"/>
    </source>
</evidence>
<keyword evidence="2 6" id="KW-0949">S-adenosyl-L-methionine</keyword>